<dbReference type="AlphaFoldDB" id="A0AAW6TVE3"/>
<dbReference type="PRINTS" id="PR01183">
    <property type="entry name" value="RIBORDTASEM1"/>
</dbReference>
<dbReference type="FunFam" id="3.20.70.20:FF:000018">
    <property type="entry name" value="Vitamin B12-dependent ribonucleotide reductase"/>
    <property type="match status" value="1"/>
</dbReference>
<comment type="caution">
    <text evidence="15">The sequence shown here is derived from an EMBL/GenBank/DDBJ whole genome shotgun (WGS) entry which is preliminary data.</text>
</comment>
<proteinExistence type="inferred from homology"/>
<dbReference type="PANTHER" id="PTHR43371">
    <property type="entry name" value="VITAMIN B12-DEPENDENT RIBONUCLEOTIDE REDUCTASE"/>
    <property type="match status" value="1"/>
</dbReference>
<evidence type="ECO:0000256" key="8">
    <source>
        <dbReference type="ARBA" id="ARBA00023116"/>
    </source>
</evidence>
<dbReference type="Pfam" id="PF02867">
    <property type="entry name" value="Ribonuc_red_lgC"/>
    <property type="match status" value="1"/>
</dbReference>
<dbReference type="Pfam" id="PF03477">
    <property type="entry name" value="ATP-cone"/>
    <property type="match status" value="1"/>
</dbReference>
<evidence type="ECO:0000256" key="6">
    <source>
        <dbReference type="ARBA" id="ARBA00022840"/>
    </source>
</evidence>
<dbReference type="EMBL" id="JASCXX010000012">
    <property type="protein sequence ID" value="MDI6449706.1"/>
    <property type="molecule type" value="Genomic_DNA"/>
</dbReference>
<keyword evidence="5 12" id="KW-0547">Nucleotide-binding</keyword>
<dbReference type="InterPro" id="IPR000788">
    <property type="entry name" value="RNR_lg_C"/>
</dbReference>
<keyword evidence="16" id="KW-1185">Reference proteome</keyword>
<keyword evidence="6 12" id="KW-0067">ATP-binding</keyword>
<dbReference type="InterPro" id="IPR013509">
    <property type="entry name" value="RNR_lsu_N"/>
</dbReference>
<dbReference type="NCBIfam" id="TIGR02504">
    <property type="entry name" value="NrdJ_Z"/>
    <property type="match status" value="1"/>
</dbReference>
<gene>
    <name evidence="15" type="ORF">QJ522_11675</name>
</gene>
<dbReference type="InterPro" id="IPR008926">
    <property type="entry name" value="RNR_R1-su_N"/>
</dbReference>
<dbReference type="InterPro" id="IPR013344">
    <property type="entry name" value="RNR_NrdJ/NrdZ"/>
</dbReference>
<evidence type="ECO:0000256" key="2">
    <source>
        <dbReference type="ARBA" id="ARBA00007405"/>
    </source>
</evidence>
<reference evidence="15" key="1">
    <citation type="submission" date="2023-05" db="EMBL/GenBank/DDBJ databases">
        <title>Anaerotaeda fermentans gen. nov., sp. nov., a novel anaerobic planctomycete of the new family within the order Sedimentisphaerales isolated from Taman Peninsula, Russia.</title>
        <authorList>
            <person name="Khomyakova M.A."/>
            <person name="Merkel A.Y."/>
            <person name="Slobodkin A.I."/>
        </authorList>
    </citation>
    <scope>NUCLEOTIDE SEQUENCE</scope>
    <source>
        <strain evidence="15">M17dextr</strain>
    </source>
</reference>
<comment type="similarity">
    <text evidence="2 13">Belongs to the ribonucleoside diphosphate reductase class-2 family.</text>
</comment>
<evidence type="ECO:0000256" key="5">
    <source>
        <dbReference type="ARBA" id="ARBA00022741"/>
    </source>
</evidence>
<sequence>MGDPGALGGVRKRDGRVVAFDAGRIRDAIRRASFEVLADEKQAADVAAEATRGVVDHLTRRYGEGVADIESIQDVVETVLMSEGHSRIAKAYILYRERRSQVRLAKAAFGSRDDLKLSINAVEVLKRRYLLKNEARRVVETPSELFGRVARHVAQAEADYGSPAAVEEAQRRFYEMMRSLEFLPNSPTLMNAGTRLGQLSACFVIPVDDSIEGIFKALGEMARIHQTGGGTGFAFSRLRPRGDVVASTQGHASGPISFLSIFDKATEIIVQGGKRRGANMGILRCDHPDVVEFIEAKGRRGVLTNFNLSVGITDKFMRAVVNGRDFALVNPRTGRPSGRIKAGALFDMMVNAAWRTGDPGLVFLDHINRHNPTPQQGAIEATNPCGEVPLLPFESCILGSINLARMVAEGRPRRAAATVDWDKLRDRVHWGVRFLDDVIDVNRYPLESIADVTRRNRKIGLGVMGFADMLIRLGIAYDSPQAVTFARRLMRFIHTESLNASAQLARDRGAFPAFRRSIHAQGGRRLRNATVNTIAPTGTISIIAGCSSGIEPLFAVSFVRHVLSGTRLFEVNPWFERIARERGFYSRQMLADVAASGSLTNVKGIPPDVKRLFVTTFDVPARQHLEIQAAFQKHTDNAVSKTINLPADATVDGVREIYLAAHRLRCKGITIYRYGSKSEQVLSMGEPNAYGQGPSDDLVSVEDDYSGGCISGLCDF</sequence>
<keyword evidence="8" id="KW-0215">Deoxyribonucleotide synthesis</keyword>
<dbReference type="SUPFAM" id="SSF48168">
    <property type="entry name" value="R1 subunit of ribonucleotide reductase, N-terminal domain"/>
    <property type="match status" value="1"/>
</dbReference>
<feature type="domain" description="ATP-cone" evidence="14">
    <location>
        <begin position="8"/>
        <end position="103"/>
    </location>
</feature>
<keyword evidence="3 13" id="KW-0846">Cobalamin</keyword>
<keyword evidence="7 13" id="KW-0560">Oxidoreductase</keyword>
<dbReference type="GO" id="GO:0031419">
    <property type="term" value="F:cobalamin binding"/>
    <property type="evidence" value="ECO:0007669"/>
    <property type="project" value="UniProtKB-KW"/>
</dbReference>
<keyword evidence="4 13" id="KW-0237">DNA synthesis</keyword>
<evidence type="ECO:0000256" key="11">
    <source>
        <dbReference type="ARBA" id="ARBA00047754"/>
    </source>
</evidence>
<evidence type="ECO:0000256" key="7">
    <source>
        <dbReference type="ARBA" id="ARBA00023002"/>
    </source>
</evidence>
<evidence type="ECO:0000256" key="1">
    <source>
        <dbReference type="ARBA" id="ARBA00001922"/>
    </source>
</evidence>
<evidence type="ECO:0000256" key="3">
    <source>
        <dbReference type="ARBA" id="ARBA00022628"/>
    </source>
</evidence>
<dbReference type="PANTHER" id="PTHR43371:SF1">
    <property type="entry name" value="RIBONUCLEOSIDE-DIPHOSPHATE REDUCTASE"/>
    <property type="match status" value="1"/>
</dbReference>
<dbReference type="SUPFAM" id="SSF51998">
    <property type="entry name" value="PFL-like glycyl radical enzymes"/>
    <property type="match status" value="1"/>
</dbReference>
<dbReference type="RefSeq" id="WP_349245114.1">
    <property type="nucleotide sequence ID" value="NZ_JASCXX010000012.1"/>
</dbReference>
<dbReference type="InterPro" id="IPR050862">
    <property type="entry name" value="RdRp_reductase_class-2"/>
</dbReference>
<accession>A0AAW6TVE3</accession>
<dbReference type="GO" id="GO:0071897">
    <property type="term" value="P:DNA biosynthetic process"/>
    <property type="evidence" value="ECO:0007669"/>
    <property type="project" value="UniProtKB-KW"/>
</dbReference>
<dbReference type="Pfam" id="PF00317">
    <property type="entry name" value="Ribonuc_red_lgN"/>
    <property type="match status" value="1"/>
</dbReference>
<dbReference type="CDD" id="cd02888">
    <property type="entry name" value="RNR_II_dimer"/>
    <property type="match status" value="1"/>
</dbReference>
<evidence type="ECO:0000256" key="9">
    <source>
        <dbReference type="ARBA" id="ARBA00023157"/>
    </source>
</evidence>
<evidence type="ECO:0000256" key="4">
    <source>
        <dbReference type="ARBA" id="ARBA00022634"/>
    </source>
</evidence>
<comment type="catalytic activity">
    <reaction evidence="11 13">
        <text>a 2'-deoxyribonucleoside 5'-diphosphate + [thioredoxin]-disulfide + H2O = a ribonucleoside 5'-diphosphate + [thioredoxin]-dithiol</text>
        <dbReference type="Rhea" id="RHEA:23252"/>
        <dbReference type="Rhea" id="RHEA-COMP:10698"/>
        <dbReference type="Rhea" id="RHEA-COMP:10700"/>
        <dbReference type="ChEBI" id="CHEBI:15377"/>
        <dbReference type="ChEBI" id="CHEBI:29950"/>
        <dbReference type="ChEBI" id="CHEBI:50058"/>
        <dbReference type="ChEBI" id="CHEBI:57930"/>
        <dbReference type="ChEBI" id="CHEBI:73316"/>
        <dbReference type="EC" id="1.17.4.1"/>
    </reaction>
</comment>
<keyword evidence="9" id="KW-1015">Disulfide bond</keyword>
<evidence type="ECO:0000256" key="13">
    <source>
        <dbReference type="RuleBase" id="RU364064"/>
    </source>
</evidence>
<dbReference type="Gene3D" id="3.20.70.20">
    <property type="match status" value="1"/>
</dbReference>
<evidence type="ECO:0000313" key="15">
    <source>
        <dbReference type="EMBL" id="MDI6449706.1"/>
    </source>
</evidence>
<comment type="cofactor">
    <cofactor evidence="1 13">
        <name>adenosylcob(III)alamin</name>
        <dbReference type="ChEBI" id="CHEBI:18408"/>
    </cofactor>
</comment>
<evidence type="ECO:0000313" key="16">
    <source>
        <dbReference type="Proteomes" id="UP001431776"/>
    </source>
</evidence>
<evidence type="ECO:0000259" key="14">
    <source>
        <dbReference type="PROSITE" id="PS51161"/>
    </source>
</evidence>
<dbReference type="PROSITE" id="PS51161">
    <property type="entry name" value="ATP_CONE"/>
    <property type="match status" value="1"/>
</dbReference>
<dbReference type="GO" id="GO:0005524">
    <property type="term" value="F:ATP binding"/>
    <property type="evidence" value="ECO:0007669"/>
    <property type="project" value="UniProtKB-UniRule"/>
</dbReference>
<organism evidence="15 16">
    <name type="scientific">Anaerobaca lacustris</name>
    <dbReference type="NCBI Taxonomy" id="3044600"/>
    <lineage>
        <taxon>Bacteria</taxon>
        <taxon>Pseudomonadati</taxon>
        <taxon>Planctomycetota</taxon>
        <taxon>Phycisphaerae</taxon>
        <taxon>Sedimentisphaerales</taxon>
        <taxon>Anaerobacaceae</taxon>
        <taxon>Anaerobaca</taxon>
    </lineage>
</organism>
<protein>
    <recommendedName>
        <fullName evidence="13">Vitamin B12-dependent ribonucleotide reductase</fullName>
        <ecNumber evidence="13">1.17.4.1</ecNumber>
    </recommendedName>
</protein>
<dbReference type="EC" id="1.17.4.1" evidence="13"/>
<evidence type="ECO:0000256" key="12">
    <source>
        <dbReference type="PROSITE-ProRule" id="PRU00492"/>
    </source>
</evidence>
<dbReference type="Proteomes" id="UP001431776">
    <property type="component" value="Unassembled WGS sequence"/>
</dbReference>
<dbReference type="GO" id="GO:0004748">
    <property type="term" value="F:ribonucleoside-diphosphate reductase activity, thioredoxin disulfide as acceptor"/>
    <property type="evidence" value="ECO:0007669"/>
    <property type="project" value="UniProtKB-EC"/>
</dbReference>
<comment type="function">
    <text evidence="13">Catalyzes the reduction of ribonucleotides to deoxyribonucleotides. May function to provide a pool of deoxyribonucleotide precursors for DNA repair during oxygen limitation and/or for immediate growth after restoration of oxygen.</text>
</comment>
<keyword evidence="10 13" id="KW-0170">Cobalt</keyword>
<dbReference type="InterPro" id="IPR005144">
    <property type="entry name" value="ATP-cone_dom"/>
</dbReference>
<evidence type="ECO:0000256" key="10">
    <source>
        <dbReference type="ARBA" id="ARBA00023285"/>
    </source>
</evidence>
<name>A0AAW6TVE3_9BACT</name>
<dbReference type="GO" id="GO:0009263">
    <property type="term" value="P:deoxyribonucleotide biosynthetic process"/>
    <property type="evidence" value="ECO:0007669"/>
    <property type="project" value="UniProtKB-KW"/>
</dbReference>